<dbReference type="InterPro" id="IPR005490">
    <property type="entry name" value="LD_TPept_cat_dom"/>
</dbReference>
<comment type="caution">
    <text evidence="8">The sequence shown here is derived from an EMBL/GenBank/DDBJ whole genome shotgun (WGS) entry which is preliminary data.</text>
</comment>
<reference evidence="8 9" key="1">
    <citation type="journal article" date="2015" name="Genome Announc.">
        <title>Expanding the biotechnology potential of lactobacilli through comparative genomics of 213 strains and associated genera.</title>
        <authorList>
            <person name="Sun Z."/>
            <person name="Harris H.M."/>
            <person name="McCann A."/>
            <person name="Guo C."/>
            <person name="Argimon S."/>
            <person name="Zhang W."/>
            <person name="Yang X."/>
            <person name="Jeffery I.B."/>
            <person name="Cooney J.C."/>
            <person name="Kagawa T.F."/>
            <person name="Liu W."/>
            <person name="Song Y."/>
            <person name="Salvetti E."/>
            <person name="Wrobel A."/>
            <person name="Rasinkangas P."/>
            <person name="Parkhill J."/>
            <person name="Rea M.C."/>
            <person name="O'Sullivan O."/>
            <person name="Ritari J."/>
            <person name="Douillard F.P."/>
            <person name="Paul Ross R."/>
            <person name="Yang R."/>
            <person name="Briner A.E."/>
            <person name="Felis G.E."/>
            <person name="de Vos W.M."/>
            <person name="Barrangou R."/>
            <person name="Klaenhammer T.R."/>
            <person name="Caufield P.W."/>
            <person name="Cui Y."/>
            <person name="Zhang H."/>
            <person name="O'Toole P.W."/>
        </authorList>
    </citation>
    <scope>NUCLEOTIDE SEQUENCE [LARGE SCALE GENOMIC DNA]</scope>
    <source>
        <strain evidence="8 9">DSM 22689</strain>
    </source>
</reference>
<evidence type="ECO:0000256" key="5">
    <source>
        <dbReference type="ARBA" id="ARBA00023316"/>
    </source>
</evidence>
<evidence type="ECO:0000256" key="4">
    <source>
        <dbReference type="ARBA" id="ARBA00022984"/>
    </source>
</evidence>
<dbReference type="Gene3D" id="2.40.440.10">
    <property type="entry name" value="L,D-transpeptidase catalytic domain-like"/>
    <property type="match status" value="1"/>
</dbReference>
<evidence type="ECO:0000256" key="1">
    <source>
        <dbReference type="ARBA" id="ARBA00004752"/>
    </source>
</evidence>
<evidence type="ECO:0000313" key="8">
    <source>
        <dbReference type="EMBL" id="KRM91336.1"/>
    </source>
</evidence>
<evidence type="ECO:0000256" key="3">
    <source>
        <dbReference type="ARBA" id="ARBA00022960"/>
    </source>
</evidence>
<dbReference type="PATRIC" id="fig|1423745.4.peg.1120"/>
<gene>
    <name evidence="8" type="ORF">FC87_GL001057</name>
</gene>
<dbReference type="SUPFAM" id="SSF141523">
    <property type="entry name" value="L,D-transpeptidase catalytic domain-like"/>
    <property type="match status" value="1"/>
</dbReference>
<proteinExistence type="predicted"/>
<dbReference type="GO" id="GO:0071972">
    <property type="term" value="F:peptidoglycan L,D-transpeptidase activity"/>
    <property type="evidence" value="ECO:0007669"/>
    <property type="project" value="TreeGrafter"/>
</dbReference>
<dbReference type="AlphaFoldDB" id="A0A0R2CI81"/>
<keyword evidence="3 6" id="KW-0133">Cell shape</keyword>
<protein>
    <recommendedName>
        <fullName evidence="7">L,D-TPase catalytic domain-containing protein</fullName>
    </recommendedName>
</protein>
<keyword evidence="2" id="KW-0808">Transferase</keyword>
<comment type="pathway">
    <text evidence="1 6">Cell wall biogenesis; peptidoglycan biosynthesis.</text>
</comment>
<dbReference type="PANTHER" id="PTHR30582">
    <property type="entry name" value="L,D-TRANSPEPTIDASE"/>
    <property type="match status" value="1"/>
</dbReference>
<dbReference type="GO" id="GO:0016740">
    <property type="term" value="F:transferase activity"/>
    <property type="evidence" value="ECO:0007669"/>
    <property type="project" value="UniProtKB-KW"/>
</dbReference>
<dbReference type="Proteomes" id="UP000051586">
    <property type="component" value="Unassembled WGS sequence"/>
</dbReference>
<dbReference type="Pfam" id="PF03734">
    <property type="entry name" value="YkuD"/>
    <property type="match status" value="1"/>
</dbReference>
<organism evidence="8 9">
    <name type="scientific">Fructilactobacillus florum DSM 22689 = JCM 16035</name>
    <dbReference type="NCBI Taxonomy" id="1423745"/>
    <lineage>
        <taxon>Bacteria</taxon>
        <taxon>Bacillati</taxon>
        <taxon>Bacillota</taxon>
        <taxon>Bacilli</taxon>
        <taxon>Lactobacillales</taxon>
        <taxon>Lactobacillaceae</taxon>
        <taxon>Fructilactobacillus</taxon>
    </lineage>
</organism>
<dbReference type="GO" id="GO:0008360">
    <property type="term" value="P:regulation of cell shape"/>
    <property type="evidence" value="ECO:0007669"/>
    <property type="project" value="UniProtKB-UniRule"/>
</dbReference>
<dbReference type="GO" id="GO:0018104">
    <property type="term" value="P:peptidoglycan-protein cross-linking"/>
    <property type="evidence" value="ECO:0007669"/>
    <property type="project" value="TreeGrafter"/>
</dbReference>
<keyword evidence="5 6" id="KW-0961">Cell wall biogenesis/degradation</keyword>
<dbReference type="InterPro" id="IPR050979">
    <property type="entry name" value="LD-transpeptidase"/>
</dbReference>
<evidence type="ECO:0000256" key="6">
    <source>
        <dbReference type="PROSITE-ProRule" id="PRU01373"/>
    </source>
</evidence>
<dbReference type="CDD" id="cd16913">
    <property type="entry name" value="YkuD_like"/>
    <property type="match status" value="1"/>
</dbReference>
<dbReference type="InterPro" id="IPR038063">
    <property type="entry name" value="Transpep_catalytic_dom"/>
</dbReference>
<accession>A0A0R2CI81</accession>
<sequence length="200" mass="22402">MHKLKLYLILIVGLLGIVIGAVPADACKRPPLIAPSHTQLNGKRVVDWTKPTGKKYIDLTNVPATELKIVVDQKKQIINVYQKNKLIEQFLCSTGKDTKTTRTPVGKFAIQPEHGTWFYNNKPGIDEGARNFISFKGNGVYLFHSVVMNPQNQPIMSRQGNLGKLNSHGCIQMSLPDNIYFYKTFSQKNKIGTPVIIKPL</sequence>
<dbReference type="PANTHER" id="PTHR30582:SF2">
    <property type="entry name" value="L,D-TRANSPEPTIDASE YCIB-RELATED"/>
    <property type="match status" value="1"/>
</dbReference>
<dbReference type="RefSeq" id="WP_051393802.1">
    <property type="nucleotide sequence ID" value="NZ_AYZI01000006.1"/>
</dbReference>
<feature type="domain" description="L,D-TPase catalytic" evidence="7">
    <location>
        <begin position="67"/>
        <end position="198"/>
    </location>
</feature>
<dbReference type="PROSITE" id="PS52029">
    <property type="entry name" value="LD_TPASE"/>
    <property type="match status" value="1"/>
</dbReference>
<dbReference type="GO" id="GO:0071555">
    <property type="term" value="P:cell wall organization"/>
    <property type="evidence" value="ECO:0007669"/>
    <property type="project" value="UniProtKB-UniRule"/>
</dbReference>
<keyword evidence="4 6" id="KW-0573">Peptidoglycan synthesis</keyword>
<name>A0A0R2CI81_9LACO</name>
<dbReference type="EMBL" id="AYZI01000006">
    <property type="protein sequence ID" value="KRM91336.1"/>
    <property type="molecule type" value="Genomic_DNA"/>
</dbReference>
<dbReference type="GO" id="GO:0005576">
    <property type="term" value="C:extracellular region"/>
    <property type="evidence" value="ECO:0007669"/>
    <property type="project" value="TreeGrafter"/>
</dbReference>
<dbReference type="UniPathway" id="UPA00219"/>
<feature type="active site" description="Proton donor/acceptor" evidence="6">
    <location>
        <position position="144"/>
    </location>
</feature>
<dbReference type="STRING" id="1423745.GCA_001311215_01981"/>
<evidence type="ECO:0000313" key="9">
    <source>
        <dbReference type="Proteomes" id="UP000051586"/>
    </source>
</evidence>
<evidence type="ECO:0000256" key="2">
    <source>
        <dbReference type="ARBA" id="ARBA00022679"/>
    </source>
</evidence>
<feature type="active site" description="Nucleophile" evidence="6">
    <location>
        <position position="170"/>
    </location>
</feature>
<evidence type="ECO:0000259" key="7">
    <source>
        <dbReference type="PROSITE" id="PS52029"/>
    </source>
</evidence>